<dbReference type="InterPro" id="IPR006577">
    <property type="entry name" value="UAS"/>
</dbReference>
<keyword evidence="7" id="KW-1185">Reference proteome</keyword>
<dbReference type="Pfam" id="PF22566">
    <property type="entry name" value="UBA_8"/>
    <property type="match status" value="1"/>
</dbReference>
<dbReference type="Gene3D" id="1.10.8.10">
    <property type="entry name" value="DNA helicase RuvA subunit, C-terminal domain"/>
    <property type="match status" value="1"/>
</dbReference>
<dbReference type="InterPro" id="IPR050730">
    <property type="entry name" value="UBX_domain-protein"/>
</dbReference>
<evidence type="ECO:0000256" key="1">
    <source>
        <dbReference type="ARBA" id="ARBA00004502"/>
    </source>
</evidence>
<accession>A0A674CSF4</accession>
<dbReference type="InterPro" id="IPR001012">
    <property type="entry name" value="UBX_dom"/>
</dbReference>
<dbReference type="CDD" id="cd16120">
    <property type="entry name" value="UBX_UBXN3B"/>
    <property type="match status" value="1"/>
</dbReference>
<feature type="domain" description="UBX" evidence="5">
    <location>
        <begin position="319"/>
        <end position="401"/>
    </location>
</feature>
<dbReference type="Gene3D" id="3.10.20.90">
    <property type="entry name" value="Phosphatidylinositol 3-kinase Catalytic Subunit, Chain A, domain 1"/>
    <property type="match status" value="1"/>
</dbReference>
<feature type="compositionally biased region" description="Basic and acidic residues" evidence="4">
    <location>
        <begin position="297"/>
        <end position="310"/>
    </location>
</feature>
<evidence type="ECO:0000259" key="5">
    <source>
        <dbReference type="PROSITE" id="PS50033"/>
    </source>
</evidence>
<dbReference type="SUPFAM" id="SSF54236">
    <property type="entry name" value="Ubiquitin-like"/>
    <property type="match status" value="1"/>
</dbReference>
<dbReference type="AlphaFoldDB" id="A0A674CSF4"/>
<dbReference type="Ensembl" id="ENSSTUT00000092244.1">
    <property type="protein sequence ID" value="ENSSTUP00000086660.1"/>
    <property type="gene ID" value="ENSSTUG00000038151.1"/>
</dbReference>
<keyword evidence="2" id="KW-0551">Lipid droplet</keyword>
<evidence type="ECO:0000313" key="6">
    <source>
        <dbReference type="Ensembl" id="ENSSTUP00000086660.1"/>
    </source>
</evidence>
<evidence type="ECO:0000256" key="3">
    <source>
        <dbReference type="ARBA" id="ARBA00023054"/>
    </source>
</evidence>
<organism evidence="6 7">
    <name type="scientific">Salmo trutta</name>
    <name type="common">Brown trout</name>
    <dbReference type="NCBI Taxonomy" id="8032"/>
    <lineage>
        <taxon>Eukaryota</taxon>
        <taxon>Metazoa</taxon>
        <taxon>Chordata</taxon>
        <taxon>Craniata</taxon>
        <taxon>Vertebrata</taxon>
        <taxon>Euteleostomi</taxon>
        <taxon>Actinopterygii</taxon>
        <taxon>Neopterygii</taxon>
        <taxon>Teleostei</taxon>
        <taxon>Protacanthopterygii</taxon>
        <taxon>Salmoniformes</taxon>
        <taxon>Salmonidae</taxon>
        <taxon>Salmoninae</taxon>
        <taxon>Salmo</taxon>
    </lineage>
</organism>
<dbReference type="FunFam" id="3.10.20.90:FF:000101">
    <property type="entry name" value="FAS-associated factor 2 isoform X2"/>
    <property type="match status" value="1"/>
</dbReference>
<reference evidence="6" key="2">
    <citation type="submission" date="2025-09" db="UniProtKB">
        <authorList>
            <consortium name="Ensembl"/>
        </authorList>
    </citation>
    <scope>IDENTIFICATION</scope>
</reference>
<keyword evidence="3" id="KW-0175">Coiled coil</keyword>
<dbReference type="InterPro" id="IPR036249">
    <property type="entry name" value="Thioredoxin-like_sf"/>
</dbReference>
<dbReference type="OMA" id="ILTAHNW"/>
<dbReference type="InterPro" id="IPR029071">
    <property type="entry name" value="Ubiquitin-like_domsf"/>
</dbReference>
<dbReference type="GO" id="GO:0043130">
    <property type="term" value="F:ubiquitin binding"/>
    <property type="evidence" value="ECO:0007669"/>
    <property type="project" value="TreeGrafter"/>
</dbReference>
<evidence type="ECO:0000256" key="4">
    <source>
        <dbReference type="SAM" id="MobiDB-lite"/>
    </source>
</evidence>
<dbReference type="Gene3D" id="3.40.30.10">
    <property type="entry name" value="Glutaredoxin"/>
    <property type="match status" value="1"/>
</dbReference>
<dbReference type="GO" id="GO:0036503">
    <property type="term" value="P:ERAD pathway"/>
    <property type="evidence" value="ECO:0007669"/>
    <property type="project" value="TreeGrafter"/>
</dbReference>
<dbReference type="SUPFAM" id="SSF52833">
    <property type="entry name" value="Thioredoxin-like"/>
    <property type="match status" value="1"/>
</dbReference>
<dbReference type="Proteomes" id="UP000472277">
    <property type="component" value="Chromosome 13"/>
</dbReference>
<comment type="subcellular location">
    <subcellularLocation>
        <location evidence="1">Lipid droplet</location>
    </subcellularLocation>
</comment>
<evidence type="ECO:0000256" key="2">
    <source>
        <dbReference type="ARBA" id="ARBA00022677"/>
    </source>
</evidence>
<feature type="region of interest" description="Disordered" evidence="4">
    <location>
        <begin position="297"/>
        <end position="323"/>
    </location>
</feature>
<dbReference type="PANTHER" id="PTHR23322">
    <property type="entry name" value="FAS-ASSOCIATED PROTEIN"/>
    <property type="match status" value="1"/>
</dbReference>
<dbReference type="GO" id="GO:0005783">
    <property type="term" value="C:endoplasmic reticulum"/>
    <property type="evidence" value="ECO:0007669"/>
    <property type="project" value="TreeGrafter"/>
</dbReference>
<dbReference type="PROSITE" id="PS50033">
    <property type="entry name" value="UBX"/>
    <property type="match status" value="1"/>
</dbReference>
<reference evidence="6" key="1">
    <citation type="submission" date="2025-08" db="UniProtKB">
        <authorList>
            <consortium name="Ensembl"/>
        </authorList>
    </citation>
    <scope>IDENTIFICATION</scope>
</reference>
<protein>
    <submittedName>
        <fullName evidence="6">Fas associated factor family member 2</fullName>
    </submittedName>
</protein>
<dbReference type="InParanoid" id="A0A674CSF4"/>
<dbReference type="PANTHER" id="PTHR23322:SF1">
    <property type="entry name" value="FAS-ASSOCIATED FACTOR 2"/>
    <property type="match status" value="1"/>
</dbReference>
<proteinExistence type="predicted"/>
<dbReference type="Pfam" id="PF00789">
    <property type="entry name" value="UBX"/>
    <property type="match status" value="1"/>
</dbReference>
<dbReference type="SMART" id="SM00594">
    <property type="entry name" value="UAS"/>
    <property type="match status" value="1"/>
</dbReference>
<name>A0A674CSF4_SALTR</name>
<feature type="compositionally biased region" description="Basic and acidic residues" evidence="4">
    <location>
        <begin position="263"/>
        <end position="283"/>
    </location>
</feature>
<dbReference type="InterPro" id="IPR054109">
    <property type="entry name" value="UBA_8"/>
</dbReference>
<feature type="region of interest" description="Disordered" evidence="4">
    <location>
        <begin position="262"/>
        <end position="283"/>
    </location>
</feature>
<evidence type="ECO:0000313" key="7">
    <source>
        <dbReference type="Proteomes" id="UP000472277"/>
    </source>
</evidence>
<dbReference type="GO" id="GO:0005811">
    <property type="term" value="C:lipid droplet"/>
    <property type="evidence" value="ECO:0007669"/>
    <property type="project" value="UniProtKB-SubCell"/>
</dbReference>
<dbReference type="GeneTree" id="ENSGT00940000157197"/>
<sequence length="407" mass="47802">MAAPEEQELSQAQTEKLLQFQVVNLIRTLTGLESMDQCRRTLEQHNWNIEAAVQDRLNEQEGVPSVFNPPPSRPLQVNTADHRVYSYIVSRPQPRGLIGWSYYMIMLPFRLTYYTLLDIFSCLTFLYKVTDWFPPPPGLPFLKRSTVDRIQCSTLCTEEVLTFLNTRMLFWACSTSRPEGYRVSQALRENTYPFLAMIMLKDRKMTVVGRLEGLIQSEDLLNQLTFIMEANQTYLMSERLEREERNQTQVLRAQQDEAYLESLRADQEKDRRKREEQEKVQAEEEKIRQTVLAEERRRRTLDEEKERKSECLPPEPPADDPDSVKIVFKLPNDTRVERRFLFQQSLTVIYDFLFSLKETPEKFQIVTNFPRRVLPCLPTEEQPNPPSLKEAGLSRSEVLFVQDLTDD</sequence>